<comment type="subunit">
    <text evidence="1">Component of the 7-subunit TFIIH core complex.</text>
</comment>
<evidence type="ECO:0000256" key="1">
    <source>
        <dbReference type="RuleBase" id="RU368032"/>
    </source>
</evidence>
<evidence type="ECO:0000313" key="4">
    <source>
        <dbReference type="Proteomes" id="UP000192596"/>
    </source>
</evidence>
<dbReference type="GO" id="GO:0006367">
    <property type="term" value="P:transcription initiation at RNA polymerase II promoter"/>
    <property type="evidence" value="ECO:0007669"/>
    <property type="project" value="UniProtKB-UniRule"/>
</dbReference>
<dbReference type="Gene3D" id="3.30.70.1220">
    <property type="entry name" value="TFB5-like"/>
    <property type="match status" value="1"/>
</dbReference>
<keyword evidence="1" id="KW-0804">Transcription</keyword>
<dbReference type="InterPro" id="IPR009400">
    <property type="entry name" value="TFIIH_TTDA/Tfb5"/>
</dbReference>
<dbReference type="GO" id="GO:0006289">
    <property type="term" value="P:nucleotide-excision repair"/>
    <property type="evidence" value="ECO:0007669"/>
    <property type="project" value="InterPro"/>
</dbReference>
<dbReference type="EMBL" id="NAJO01000076">
    <property type="protein sequence ID" value="OQN95900.1"/>
    <property type="molecule type" value="Genomic_DNA"/>
</dbReference>
<comment type="function">
    <text evidence="1">In NER, TFIIH acts by opening DNA around the lesion to allow the excision of the damaged oligonucleotide and its replacement by a new DNA fragment. In transcription, TFIIH has an essential role in transcription initiation. When the pre-initiation complex (PIC) has been established, TFIIH is required for promoter opening and promoter escape.</text>
</comment>
<keyword evidence="1" id="KW-0539">Nucleus</keyword>
<dbReference type="Pfam" id="PF06331">
    <property type="entry name" value="Tfb5"/>
    <property type="match status" value="1"/>
</dbReference>
<dbReference type="AlphaFoldDB" id="A0A1V8SAD5"/>
<evidence type="ECO:0000313" key="2">
    <source>
        <dbReference type="EMBL" id="OQN95900.1"/>
    </source>
</evidence>
<dbReference type="OrthoDB" id="354at2759"/>
<dbReference type="GO" id="GO:0000439">
    <property type="term" value="C:transcription factor TFIIH core complex"/>
    <property type="evidence" value="ECO:0007669"/>
    <property type="project" value="UniProtKB-UniRule"/>
</dbReference>
<dbReference type="SUPFAM" id="SSF142897">
    <property type="entry name" value="TFB5-like"/>
    <property type="match status" value="1"/>
</dbReference>
<keyword evidence="1" id="KW-0805">Transcription regulation</keyword>
<keyword evidence="1" id="KW-0227">DNA damage</keyword>
<dbReference type="FunCoup" id="A0A1V8SAD5">
    <property type="interactions" value="269"/>
</dbReference>
<dbReference type="EMBL" id="NAJO01000045">
    <property type="protein sequence ID" value="OQN98608.1"/>
    <property type="molecule type" value="Genomic_DNA"/>
</dbReference>
<dbReference type="SMART" id="SM01395">
    <property type="entry name" value="Tbf5"/>
    <property type="match status" value="1"/>
</dbReference>
<evidence type="ECO:0000313" key="3">
    <source>
        <dbReference type="EMBL" id="OQN98608.1"/>
    </source>
</evidence>
<dbReference type="InterPro" id="IPR035935">
    <property type="entry name" value="TFB5-like_sf"/>
</dbReference>
<comment type="similarity">
    <text evidence="1">Belongs to the TFB5 family.</text>
</comment>
<proteinExistence type="inferred from homology"/>
<accession>A0A1V8SAD5</accession>
<reference evidence="2" key="1">
    <citation type="journal article" date="2017" name="Genome Announc.">
        <title>Draft Genome Sequences of the Antarctic Endolithic Fungi Rachicladosporium antarcticum CCFEE 5527 and Rachicladosporium sp. CCFEE 5018.</title>
        <authorList>
            <person name="Coleine C."/>
            <person name="Masonjones S."/>
            <person name="Selbmann L."/>
            <person name="Zucconi L."/>
            <person name="Onofri S."/>
            <person name="Pacelli C."/>
            <person name="Stajich J.E."/>
        </authorList>
    </citation>
    <scope>NUCLEOTIDE SEQUENCE</scope>
    <source>
        <strain evidence="2">CCFEE 5527</strain>
    </source>
</reference>
<keyword evidence="4" id="KW-1185">Reference proteome</keyword>
<organism evidence="2 4">
    <name type="scientific">Cryoendolithus antarcticus</name>
    <dbReference type="NCBI Taxonomy" id="1507870"/>
    <lineage>
        <taxon>Eukaryota</taxon>
        <taxon>Fungi</taxon>
        <taxon>Dikarya</taxon>
        <taxon>Ascomycota</taxon>
        <taxon>Pezizomycotina</taxon>
        <taxon>Dothideomycetes</taxon>
        <taxon>Dothideomycetidae</taxon>
        <taxon>Cladosporiales</taxon>
        <taxon>Cladosporiaceae</taxon>
        <taxon>Cryoendolithus</taxon>
    </lineage>
</organism>
<dbReference type="Proteomes" id="UP000192596">
    <property type="component" value="Unassembled WGS sequence"/>
</dbReference>
<comment type="subcellular location">
    <subcellularLocation>
        <location evidence="1">Nucleus</location>
    </subcellularLocation>
</comment>
<name>A0A1V8SAD5_9PEZI</name>
<comment type="caution">
    <text evidence="2">The sequence shown here is derived from an EMBL/GenBank/DDBJ whole genome shotgun (WGS) entry which is preliminary data.</text>
</comment>
<dbReference type="InParanoid" id="A0A1V8SAD5"/>
<protein>
    <recommendedName>
        <fullName evidence="1">General transcription and DNA repair factor IIH subunit TFB5</fullName>
    </recommendedName>
</protein>
<reference evidence="4" key="2">
    <citation type="submission" date="2017-03" db="EMBL/GenBank/DDBJ databases">
        <title>Genomes of endolithic fungi from Antarctica.</title>
        <authorList>
            <person name="Coleine C."/>
            <person name="Masonjones S."/>
            <person name="Stajich J.E."/>
        </authorList>
    </citation>
    <scope>NUCLEOTIDE SEQUENCE [LARGE SCALE GENOMIC DNA]</scope>
    <source>
        <strain evidence="4">CCFEE 5527</strain>
    </source>
</reference>
<sequence>MPRAQPGVLVETDASIHAIIVRIDTEHRNKFILENIDDENLLIHRDNYEELKQLLHDRLKHAVREAEESSDSD</sequence>
<keyword evidence="1" id="KW-0234">DNA repair</keyword>
<gene>
    <name evidence="3" type="ORF">B0A48_15871</name>
    <name evidence="2" type="ORF">B0A48_17737</name>
</gene>